<comment type="caution">
    <text evidence="5">The sequence shown here is derived from an EMBL/GenBank/DDBJ whole genome shotgun (WGS) entry which is preliminary data.</text>
</comment>
<dbReference type="SUPFAM" id="SSF46785">
    <property type="entry name" value="Winged helix' DNA-binding domain"/>
    <property type="match status" value="1"/>
</dbReference>
<dbReference type="InterPro" id="IPR036390">
    <property type="entry name" value="WH_DNA-bd_sf"/>
</dbReference>
<reference evidence="5" key="2">
    <citation type="journal article" date="2016" name="Fungal Biol.">
        <title>Ochratoxin A production by Penicillium thymicola.</title>
        <authorList>
            <person name="Nguyen H.D.T."/>
            <person name="McMullin D.R."/>
            <person name="Ponomareva E."/>
            <person name="Riley R."/>
            <person name="Pomraning K.R."/>
            <person name="Baker S.E."/>
            <person name="Seifert K.A."/>
        </authorList>
    </citation>
    <scope>NUCLEOTIDE SEQUENCE</scope>
    <source>
        <strain evidence="5">DAOM 180753</strain>
    </source>
</reference>
<dbReference type="PANTHER" id="PTHR43712:SF2">
    <property type="entry name" value="O-METHYLTRANSFERASE CICE"/>
    <property type="match status" value="1"/>
</dbReference>
<keyword evidence="6" id="KW-1185">Reference proteome</keyword>
<dbReference type="GO" id="GO:0008168">
    <property type="term" value="F:methyltransferase activity"/>
    <property type="evidence" value="ECO:0007669"/>
    <property type="project" value="UniProtKB-KW"/>
</dbReference>
<keyword evidence="3" id="KW-0949">S-adenosyl-L-methionine</keyword>
<evidence type="ECO:0000313" key="6">
    <source>
        <dbReference type="Proteomes" id="UP001227192"/>
    </source>
</evidence>
<gene>
    <name evidence="5" type="ORF">VN97_g9186</name>
</gene>
<evidence type="ECO:0000259" key="4">
    <source>
        <dbReference type="Pfam" id="PF08100"/>
    </source>
</evidence>
<dbReference type="Gene3D" id="1.10.10.10">
    <property type="entry name" value="Winged helix-like DNA-binding domain superfamily/Winged helix DNA-binding domain"/>
    <property type="match status" value="1"/>
</dbReference>
<evidence type="ECO:0000256" key="3">
    <source>
        <dbReference type="ARBA" id="ARBA00022691"/>
    </source>
</evidence>
<dbReference type="Proteomes" id="UP001227192">
    <property type="component" value="Unassembled WGS sequence"/>
</dbReference>
<dbReference type="Pfam" id="PF08100">
    <property type="entry name" value="Dimerisation"/>
    <property type="match status" value="1"/>
</dbReference>
<dbReference type="InterPro" id="IPR036388">
    <property type="entry name" value="WH-like_DNA-bd_sf"/>
</dbReference>
<evidence type="ECO:0000313" key="5">
    <source>
        <dbReference type="EMBL" id="KAJ9484195.1"/>
    </source>
</evidence>
<evidence type="ECO:0000256" key="2">
    <source>
        <dbReference type="ARBA" id="ARBA00022679"/>
    </source>
</evidence>
<organism evidence="5 6">
    <name type="scientific">Penicillium thymicola</name>
    <dbReference type="NCBI Taxonomy" id="293382"/>
    <lineage>
        <taxon>Eukaryota</taxon>
        <taxon>Fungi</taxon>
        <taxon>Dikarya</taxon>
        <taxon>Ascomycota</taxon>
        <taxon>Pezizomycotina</taxon>
        <taxon>Eurotiomycetes</taxon>
        <taxon>Eurotiomycetidae</taxon>
        <taxon>Eurotiales</taxon>
        <taxon>Aspergillaceae</taxon>
        <taxon>Penicillium</taxon>
    </lineage>
</organism>
<evidence type="ECO:0000256" key="1">
    <source>
        <dbReference type="ARBA" id="ARBA00022603"/>
    </source>
</evidence>
<dbReference type="GO" id="GO:0046983">
    <property type="term" value="F:protein dimerization activity"/>
    <property type="evidence" value="ECO:0007669"/>
    <property type="project" value="InterPro"/>
</dbReference>
<keyword evidence="1" id="KW-0489">Methyltransferase</keyword>
<feature type="domain" description="O-methyltransferase dimerisation" evidence="4">
    <location>
        <begin position="63"/>
        <end position="113"/>
    </location>
</feature>
<dbReference type="PANTHER" id="PTHR43712">
    <property type="entry name" value="PUTATIVE (AFU_ORTHOLOGUE AFUA_4G14580)-RELATED"/>
    <property type="match status" value="1"/>
</dbReference>
<dbReference type="GO" id="GO:0032259">
    <property type="term" value="P:methylation"/>
    <property type="evidence" value="ECO:0007669"/>
    <property type="project" value="UniProtKB-KW"/>
</dbReference>
<dbReference type="InterPro" id="IPR012967">
    <property type="entry name" value="COMT_dimerisation"/>
</dbReference>
<protein>
    <recommendedName>
        <fullName evidence="4">O-methyltransferase dimerisation domain-containing protein</fullName>
    </recommendedName>
</protein>
<accession>A0AAI9TBB9</accession>
<proteinExistence type="predicted"/>
<name>A0AAI9TBB9_PENTH</name>
<dbReference type="EMBL" id="LACB01000361">
    <property type="protein sequence ID" value="KAJ9484195.1"/>
    <property type="molecule type" value="Genomic_DNA"/>
</dbReference>
<dbReference type="AlphaFoldDB" id="A0AAI9TBB9"/>
<sequence length="127" mass="14111">MATTVCNESIDQLQNQVRESLGAFRSQREETDRVAALKAAQRLVNALQKPQDSVYHLAYSPTHAMCVRIALDMDIFATLTERNGPVSLDDLAAVKKASPILVERVLRILVGIDYMANVTRASISRLR</sequence>
<reference evidence="5" key="1">
    <citation type="submission" date="2015-06" db="EMBL/GenBank/DDBJ databases">
        <authorList>
            <person name="Nguyen H."/>
        </authorList>
    </citation>
    <scope>NUCLEOTIDE SEQUENCE</scope>
    <source>
        <strain evidence="5">DAOM 180753</strain>
    </source>
</reference>
<keyword evidence="2" id="KW-0808">Transferase</keyword>